<comment type="subcellular location">
    <subcellularLocation>
        <location evidence="1">Membrane</location>
        <topology evidence="1">Multi-pass membrane protein</topology>
    </subcellularLocation>
</comment>
<gene>
    <name evidence="7" type="ORF">GCM10007320_20800</name>
</gene>
<evidence type="ECO:0000256" key="4">
    <source>
        <dbReference type="ARBA" id="ARBA00023136"/>
    </source>
</evidence>
<keyword evidence="3 5" id="KW-1133">Transmembrane helix</keyword>
<dbReference type="PANTHER" id="PTHR37422">
    <property type="entry name" value="TEICHURONIC ACID BIOSYNTHESIS PROTEIN TUAE"/>
    <property type="match status" value="1"/>
</dbReference>
<feature type="transmembrane region" description="Helical" evidence="5">
    <location>
        <begin position="261"/>
        <end position="277"/>
    </location>
</feature>
<feature type="transmembrane region" description="Helical" evidence="5">
    <location>
        <begin position="235"/>
        <end position="255"/>
    </location>
</feature>
<sequence length="475" mass="52743">MHFRSTDAQQWTGQLGALLALAALCVGTGILVTVIGDLASSKPVILAALPLLIVLGFTLAISPKALLLAIIVLRGGTNSLFEETRLGPLGGLGAFVNLSVIALTIILLMRNPKRVPSVAYWIWGPFMLIQFLAVTYAPDPVQQVRLAMAQASTFAMFIVAFQLVDDERSLVDVLRLIVLSSVPVALLTVLAIARGDAYEPGRYSGPFPHPNILAFYLVLVIAIVFYLWKRTEALAISWQTIGSVGYLIVLFGLLLATKTRSAWITATLPFLLYGLFFKRRYLVYLAFAPLLALLIPEFRDRLLDLGQGNEVVQYARLNSFAWRQLIWSDGLRWMDPGRYFMGYGAGAFNYFSPVFFSMAGGRNWGAHSVLVQLFFDIGVVGVSCYLWLFWKCWTAMRPLYRVDRLLYLIGTAALGAYLLTSMSDNMLSYLIYNWYFWLAAGAVCAYAVRAKEPLKPTHAAEPGAGFNPTAQRRKF</sequence>
<feature type="transmembrane region" description="Helical" evidence="5">
    <location>
        <begin position="340"/>
        <end position="361"/>
    </location>
</feature>
<feature type="transmembrane region" description="Helical" evidence="5">
    <location>
        <begin position="85"/>
        <end position="108"/>
    </location>
</feature>
<feature type="transmembrane region" description="Helical" evidence="5">
    <location>
        <begin position="405"/>
        <end position="423"/>
    </location>
</feature>
<evidence type="ECO:0000256" key="3">
    <source>
        <dbReference type="ARBA" id="ARBA00022989"/>
    </source>
</evidence>
<feature type="transmembrane region" description="Helical" evidence="5">
    <location>
        <begin position="47"/>
        <end position="73"/>
    </location>
</feature>
<feature type="transmembrane region" description="Helical" evidence="5">
    <location>
        <begin position="429"/>
        <end position="448"/>
    </location>
</feature>
<dbReference type="InterPro" id="IPR007016">
    <property type="entry name" value="O-antigen_ligase-rel_domated"/>
</dbReference>
<feature type="transmembrane region" description="Helical" evidence="5">
    <location>
        <begin position="144"/>
        <end position="161"/>
    </location>
</feature>
<dbReference type="Pfam" id="PF04932">
    <property type="entry name" value="Wzy_C"/>
    <property type="match status" value="1"/>
</dbReference>
<protein>
    <recommendedName>
        <fullName evidence="6">O-antigen ligase-related domain-containing protein</fullName>
    </recommendedName>
</protein>
<accession>A0ABQ3G014</accession>
<dbReference type="EMBL" id="BMYK01000005">
    <property type="protein sequence ID" value="GHC79700.1"/>
    <property type="molecule type" value="Genomic_DNA"/>
</dbReference>
<feature type="transmembrane region" description="Helical" evidence="5">
    <location>
        <begin position="173"/>
        <end position="192"/>
    </location>
</feature>
<feature type="domain" description="O-antigen ligase-related" evidence="6">
    <location>
        <begin position="247"/>
        <end position="386"/>
    </location>
</feature>
<dbReference type="PANTHER" id="PTHR37422:SF13">
    <property type="entry name" value="LIPOPOLYSACCHARIDE BIOSYNTHESIS PROTEIN PA4999-RELATED"/>
    <property type="match status" value="1"/>
</dbReference>
<organism evidence="7 8">
    <name type="scientific">Pseudorhodoferax aquiterrae</name>
    <dbReference type="NCBI Taxonomy" id="747304"/>
    <lineage>
        <taxon>Bacteria</taxon>
        <taxon>Pseudomonadati</taxon>
        <taxon>Pseudomonadota</taxon>
        <taxon>Betaproteobacteria</taxon>
        <taxon>Burkholderiales</taxon>
        <taxon>Comamonadaceae</taxon>
    </lineage>
</organism>
<comment type="caution">
    <text evidence="7">The sequence shown here is derived from an EMBL/GenBank/DDBJ whole genome shotgun (WGS) entry which is preliminary data.</text>
</comment>
<keyword evidence="2 5" id="KW-0812">Transmembrane</keyword>
<keyword evidence="8" id="KW-1185">Reference proteome</keyword>
<evidence type="ECO:0000313" key="8">
    <source>
        <dbReference type="Proteomes" id="UP000626210"/>
    </source>
</evidence>
<evidence type="ECO:0000256" key="1">
    <source>
        <dbReference type="ARBA" id="ARBA00004141"/>
    </source>
</evidence>
<feature type="transmembrane region" description="Helical" evidence="5">
    <location>
        <begin position="373"/>
        <end position="393"/>
    </location>
</feature>
<evidence type="ECO:0000256" key="2">
    <source>
        <dbReference type="ARBA" id="ARBA00022692"/>
    </source>
</evidence>
<feature type="transmembrane region" description="Helical" evidence="5">
    <location>
        <begin position="212"/>
        <end position="228"/>
    </location>
</feature>
<dbReference type="Proteomes" id="UP000626210">
    <property type="component" value="Unassembled WGS sequence"/>
</dbReference>
<name>A0ABQ3G014_9BURK</name>
<proteinExistence type="predicted"/>
<feature type="transmembrane region" description="Helical" evidence="5">
    <location>
        <begin position="120"/>
        <end position="138"/>
    </location>
</feature>
<evidence type="ECO:0000313" key="7">
    <source>
        <dbReference type="EMBL" id="GHC79700.1"/>
    </source>
</evidence>
<dbReference type="InterPro" id="IPR051533">
    <property type="entry name" value="WaaL-like"/>
</dbReference>
<evidence type="ECO:0000256" key="5">
    <source>
        <dbReference type="SAM" id="Phobius"/>
    </source>
</evidence>
<keyword evidence="4 5" id="KW-0472">Membrane</keyword>
<feature type="transmembrane region" description="Helical" evidence="5">
    <location>
        <begin position="15"/>
        <end position="35"/>
    </location>
</feature>
<reference evidence="8" key="1">
    <citation type="journal article" date="2019" name="Int. J. Syst. Evol. Microbiol.">
        <title>The Global Catalogue of Microorganisms (GCM) 10K type strain sequencing project: providing services to taxonomists for standard genome sequencing and annotation.</title>
        <authorList>
            <consortium name="The Broad Institute Genomics Platform"/>
            <consortium name="The Broad Institute Genome Sequencing Center for Infectious Disease"/>
            <person name="Wu L."/>
            <person name="Ma J."/>
        </authorList>
    </citation>
    <scope>NUCLEOTIDE SEQUENCE [LARGE SCALE GENOMIC DNA]</scope>
    <source>
        <strain evidence="8">KCTC 23314</strain>
    </source>
</reference>
<evidence type="ECO:0000259" key="6">
    <source>
        <dbReference type="Pfam" id="PF04932"/>
    </source>
</evidence>